<organism evidence="3 4">
    <name type="scientific">Iphiclides podalirius</name>
    <name type="common">scarce swallowtail</name>
    <dbReference type="NCBI Taxonomy" id="110791"/>
    <lineage>
        <taxon>Eukaryota</taxon>
        <taxon>Metazoa</taxon>
        <taxon>Ecdysozoa</taxon>
        <taxon>Arthropoda</taxon>
        <taxon>Hexapoda</taxon>
        <taxon>Insecta</taxon>
        <taxon>Pterygota</taxon>
        <taxon>Neoptera</taxon>
        <taxon>Endopterygota</taxon>
        <taxon>Lepidoptera</taxon>
        <taxon>Glossata</taxon>
        <taxon>Ditrysia</taxon>
        <taxon>Papilionoidea</taxon>
        <taxon>Papilionidae</taxon>
        <taxon>Papilioninae</taxon>
        <taxon>Iphiclides</taxon>
    </lineage>
</organism>
<evidence type="ECO:0000313" key="3">
    <source>
        <dbReference type="EMBL" id="CAH2042604.1"/>
    </source>
</evidence>
<dbReference type="SUPFAM" id="SSF100910">
    <property type="entry name" value="Chemosensory protein Csp2"/>
    <property type="match status" value="1"/>
</dbReference>
<dbReference type="PANTHER" id="PTHR11257">
    <property type="entry name" value="CHEMOSENSORY PROTEIN-RELATED"/>
    <property type="match status" value="1"/>
</dbReference>
<feature type="compositionally biased region" description="Low complexity" evidence="1">
    <location>
        <begin position="231"/>
        <end position="242"/>
    </location>
</feature>
<dbReference type="EMBL" id="OW152826">
    <property type="protein sequence ID" value="CAH2042604.1"/>
    <property type="molecule type" value="Genomic_DNA"/>
</dbReference>
<dbReference type="InterPro" id="IPR036682">
    <property type="entry name" value="OS_D_A10/PebIII_sf"/>
</dbReference>
<accession>A0ABN8HWU1</accession>
<evidence type="ECO:0000256" key="2">
    <source>
        <dbReference type="SAM" id="SignalP"/>
    </source>
</evidence>
<reference evidence="3" key="1">
    <citation type="submission" date="2022-03" db="EMBL/GenBank/DDBJ databases">
        <authorList>
            <person name="Martin H S."/>
        </authorList>
    </citation>
    <scope>NUCLEOTIDE SEQUENCE</scope>
</reference>
<dbReference type="PANTHER" id="PTHR11257:SF9">
    <property type="entry name" value="CHEMOSENSORY PROTEIN 13"/>
    <property type="match status" value="1"/>
</dbReference>
<keyword evidence="4" id="KW-1185">Reference proteome</keyword>
<dbReference type="InterPro" id="IPR005055">
    <property type="entry name" value="A10/PebIII"/>
</dbReference>
<gene>
    <name evidence="3" type="ORF">IPOD504_LOCUS3955</name>
</gene>
<dbReference type="Proteomes" id="UP000837857">
    <property type="component" value="Chromosome 14"/>
</dbReference>
<sequence length="307" mass="34071">MYFVLVLFVCAWNVVHGQDIDAMTNLPKYDSRYDYLDVDALFNSKRLVRNYVDCLINSHRCSPEGKALKRLLPEALRTKCVRCTERQKKTAVKIIKRLKQEYPDEWAKLASKWDPTGDFTRYFEVFLANEYFNTISGSGVESASSSEPPPQPPQPPLPQPNVLSVLPATPANSRPSPAPTLIPTTADVRPPTPAPSTPLRPLLLNRFADDGELMMSSPSSAVATPRPTIGPMTSRPTITTRPRPTPMDWAMVGSDVMPTKFTLRPITDIPPPYSTAITLIDQIGNKIIKTTELVADILRNTVRAVVG</sequence>
<keyword evidence="2" id="KW-0732">Signal</keyword>
<feature type="region of interest" description="Disordered" evidence="1">
    <location>
        <begin position="138"/>
        <end position="201"/>
    </location>
</feature>
<dbReference type="Gene3D" id="1.10.2080.10">
    <property type="entry name" value="Insect odorant-binding protein A10/Ejaculatory bulb-specific protein 3"/>
    <property type="match status" value="1"/>
</dbReference>
<feature type="chain" id="PRO_5047514097" evidence="2">
    <location>
        <begin position="18"/>
        <end position="307"/>
    </location>
</feature>
<feature type="non-terminal residue" evidence="3">
    <location>
        <position position="307"/>
    </location>
</feature>
<name>A0ABN8HWU1_9NEOP</name>
<protein>
    <submittedName>
        <fullName evidence="3">Uncharacterized protein</fullName>
    </submittedName>
</protein>
<feature type="signal peptide" evidence="2">
    <location>
        <begin position="1"/>
        <end position="17"/>
    </location>
</feature>
<proteinExistence type="predicted"/>
<dbReference type="Pfam" id="PF03392">
    <property type="entry name" value="OS-D"/>
    <property type="match status" value="1"/>
</dbReference>
<feature type="region of interest" description="Disordered" evidence="1">
    <location>
        <begin position="217"/>
        <end position="246"/>
    </location>
</feature>
<evidence type="ECO:0000313" key="4">
    <source>
        <dbReference type="Proteomes" id="UP000837857"/>
    </source>
</evidence>
<feature type="compositionally biased region" description="Pro residues" evidence="1">
    <location>
        <begin position="147"/>
        <end position="159"/>
    </location>
</feature>
<evidence type="ECO:0000256" key="1">
    <source>
        <dbReference type="SAM" id="MobiDB-lite"/>
    </source>
</evidence>